<name>A0A8J3T8Z9_9ACTN</name>
<reference evidence="4" key="1">
    <citation type="submission" date="2021-01" db="EMBL/GenBank/DDBJ databases">
        <title>Whole genome shotgun sequence of Planosporangium mesophilum NBRC 109066.</title>
        <authorList>
            <person name="Komaki H."/>
            <person name="Tamura T."/>
        </authorList>
    </citation>
    <scope>NUCLEOTIDE SEQUENCE</scope>
    <source>
        <strain evidence="4">NBRC 109066</strain>
    </source>
</reference>
<dbReference type="CDD" id="cd05233">
    <property type="entry name" value="SDR_c"/>
    <property type="match status" value="1"/>
</dbReference>
<evidence type="ECO:0000256" key="2">
    <source>
        <dbReference type="ARBA" id="ARBA00023002"/>
    </source>
</evidence>
<evidence type="ECO:0000313" key="5">
    <source>
        <dbReference type="Proteomes" id="UP000599074"/>
    </source>
</evidence>
<comment type="caution">
    <text evidence="4">The sequence shown here is derived from an EMBL/GenBank/DDBJ whole genome shotgun (WGS) entry which is preliminary data.</text>
</comment>
<dbReference type="AlphaFoldDB" id="A0A8J3T8Z9"/>
<organism evidence="4 5">
    <name type="scientific">Planosporangium mesophilum</name>
    <dbReference type="NCBI Taxonomy" id="689768"/>
    <lineage>
        <taxon>Bacteria</taxon>
        <taxon>Bacillati</taxon>
        <taxon>Actinomycetota</taxon>
        <taxon>Actinomycetes</taxon>
        <taxon>Micromonosporales</taxon>
        <taxon>Micromonosporaceae</taxon>
        <taxon>Planosporangium</taxon>
    </lineage>
</organism>
<dbReference type="PANTHER" id="PTHR42760">
    <property type="entry name" value="SHORT-CHAIN DEHYDROGENASES/REDUCTASES FAMILY MEMBER"/>
    <property type="match status" value="1"/>
</dbReference>
<dbReference type="PRINTS" id="PR00080">
    <property type="entry name" value="SDRFAMILY"/>
</dbReference>
<comment type="similarity">
    <text evidence="1">Belongs to the short-chain dehydrogenases/reductases (SDR) family.</text>
</comment>
<evidence type="ECO:0000256" key="1">
    <source>
        <dbReference type="ARBA" id="ARBA00006484"/>
    </source>
</evidence>
<dbReference type="PRINTS" id="PR00081">
    <property type="entry name" value="GDHRDH"/>
</dbReference>
<evidence type="ECO:0000313" key="4">
    <source>
        <dbReference type="EMBL" id="GII21256.1"/>
    </source>
</evidence>
<dbReference type="GO" id="GO:0016616">
    <property type="term" value="F:oxidoreductase activity, acting on the CH-OH group of donors, NAD or NADP as acceptor"/>
    <property type="evidence" value="ECO:0007669"/>
    <property type="project" value="TreeGrafter"/>
</dbReference>
<dbReference type="InterPro" id="IPR020904">
    <property type="entry name" value="Sc_DH/Rdtase_CS"/>
</dbReference>
<dbReference type="InterPro" id="IPR057326">
    <property type="entry name" value="KR_dom"/>
</dbReference>
<dbReference type="InterPro" id="IPR002347">
    <property type="entry name" value="SDR_fam"/>
</dbReference>
<dbReference type="InterPro" id="IPR036291">
    <property type="entry name" value="NAD(P)-bd_dom_sf"/>
</dbReference>
<gene>
    <name evidence="4" type="ORF">Pme01_08530</name>
</gene>
<dbReference type="Gene3D" id="3.40.50.720">
    <property type="entry name" value="NAD(P)-binding Rossmann-like Domain"/>
    <property type="match status" value="1"/>
</dbReference>
<sequence length="253" mass="26050">MTSYLDGLFSLDGRVAVVTGGNSGIGRAIAEALAYAGASVVLLARDKDRLRETAEALPSAGYVAVDLADREALAAAADEAAALFGEPDILVNSAGVNPRPPLAELTLADWDLLFAVNLDAPFLLGQRFGPGMAERGWGRIINLASQQSVRAFANSGGYGASKAGLTGLTRSQAEAWSRYGVCCNAIAPGVVETPMNQVFFADPARPAAAAARTMTGRNGLTSDFAGLAVFLASPACEYVTGQTIFVDGGFSVA</sequence>
<evidence type="ECO:0000259" key="3">
    <source>
        <dbReference type="SMART" id="SM00822"/>
    </source>
</evidence>
<accession>A0A8J3T8Z9</accession>
<dbReference type="EMBL" id="BOON01000006">
    <property type="protein sequence ID" value="GII21256.1"/>
    <property type="molecule type" value="Genomic_DNA"/>
</dbReference>
<dbReference type="FunFam" id="3.40.50.720:FF:000084">
    <property type="entry name" value="Short-chain dehydrogenase reductase"/>
    <property type="match status" value="1"/>
</dbReference>
<dbReference type="SMART" id="SM00822">
    <property type="entry name" value="PKS_KR"/>
    <property type="match status" value="1"/>
</dbReference>
<proteinExistence type="inferred from homology"/>
<protein>
    <submittedName>
        <fullName evidence="4">Gluconate 5-dehydrogenase</fullName>
    </submittedName>
</protein>
<dbReference type="SUPFAM" id="SSF51735">
    <property type="entry name" value="NAD(P)-binding Rossmann-fold domains"/>
    <property type="match status" value="1"/>
</dbReference>
<dbReference type="PANTHER" id="PTHR42760:SF115">
    <property type="entry name" value="3-OXOACYL-[ACYL-CARRIER-PROTEIN] REDUCTASE FABG"/>
    <property type="match status" value="1"/>
</dbReference>
<keyword evidence="2" id="KW-0560">Oxidoreductase</keyword>
<feature type="domain" description="Ketoreductase" evidence="3">
    <location>
        <begin position="14"/>
        <end position="189"/>
    </location>
</feature>
<dbReference type="RefSeq" id="WP_168112556.1">
    <property type="nucleotide sequence ID" value="NZ_BOON01000006.1"/>
</dbReference>
<dbReference type="PROSITE" id="PS00061">
    <property type="entry name" value="ADH_SHORT"/>
    <property type="match status" value="1"/>
</dbReference>
<dbReference type="Pfam" id="PF13561">
    <property type="entry name" value="adh_short_C2"/>
    <property type="match status" value="1"/>
</dbReference>
<keyword evidence="5" id="KW-1185">Reference proteome</keyword>
<dbReference type="Proteomes" id="UP000599074">
    <property type="component" value="Unassembled WGS sequence"/>
</dbReference>